<gene>
    <name evidence="4" type="ORF">BAE44_0002540</name>
</gene>
<evidence type="ECO:0000256" key="3">
    <source>
        <dbReference type="ARBA" id="ARBA00023002"/>
    </source>
</evidence>
<dbReference type="GO" id="GO:0016491">
    <property type="term" value="F:oxidoreductase activity"/>
    <property type="evidence" value="ECO:0007669"/>
    <property type="project" value="UniProtKB-KW"/>
</dbReference>
<comment type="caution">
    <text evidence="4">The sequence shown here is derived from an EMBL/GenBank/DDBJ whole genome shotgun (WGS) entry which is preliminary data.</text>
</comment>
<dbReference type="SUPFAM" id="SSF51735">
    <property type="entry name" value="NAD(P)-binding Rossmann-fold domains"/>
    <property type="match status" value="3"/>
</dbReference>
<comment type="similarity">
    <text evidence="1">Belongs to the short-chain dehydrogenases/reductases (SDR) family.</text>
</comment>
<dbReference type="GO" id="GO:0016020">
    <property type="term" value="C:membrane"/>
    <property type="evidence" value="ECO:0007669"/>
    <property type="project" value="TreeGrafter"/>
</dbReference>
<dbReference type="STRING" id="888268.A0A1E5WGB4"/>
<dbReference type="InterPro" id="IPR036291">
    <property type="entry name" value="NAD(P)-bd_dom_sf"/>
</dbReference>
<evidence type="ECO:0000313" key="5">
    <source>
        <dbReference type="Proteomes" id="UP000095767"/>
    </source>
</evidence>
<sequence>MEVGDRSSAKSLADFMRSLASWIYWSTMQGLPGPQQRSATQNLFGERVAVVTGGNRGIGLEICRQLASKGVTVVLTARDEKKGAEAVKTLGAHGLSNVVFHRLVVGDRSSATRLADFIREKYGKLDILVNNAGVVGAATEISDPEHFQRKLSGMVGLEKVEWIRKHTTEPYEKAEECLRTNYHGTKMVTEALLPLLQSSSHGRIVNVSSYFGLLRFFSGEELKRELNNIDNLSEETLDELSELFLKDFKDGQLEPHGWPAEGGYPAYKVSKALANAYSRVLAKKHPTLCINCVHPGYVSTDINFHSGDLTVEEGARGALILALVPKGGMTGAFLDCTEVAPFVVALVTGGNRGIGLEICKQLASSGVTVVLTARDETRGIEAVSALGALGLSNVVLHQLEVSDPLSAARSADFIKEKFGKLDILINNAGSVGSTTEVGNPETFRQEFFSGEELKQELNNVGNLSEERLDELSELFLKDFKDGQLKPRGWPADGGYIAVAVVTGGNRGIGLEICKQLASNGVTVVLTARDEKRGAQAVSILGTLGLPNVVFHQLDVSDPSSAVRLAKFIREKFGKLDILVNNAGITGTTSEIGNPETFRQELAGMDLMERLERITKHITEPYEQAEECLRINYHGIKSVTKALLPLLQSSSHGRIINISSYYGLLRFINGEELRQELNNIDSLSEQRLDELSEMFLKDFKDGQLERRGWPTEGGYIAYKVSKAIMNAYSRILAKEYPSLRINCVHPGYVQTDMNFQVGELTVEEGARGTLMMALAPKGGMTGGFLNCTEVAPFV</sequence>
<evidence type="ECO:0000256" key="2">
    <source>
        <dbReference type="ARBA" id="ARBA00022857"/>
    </source>
</evidence>
<accession>A0A1E5WGB4</accession>
<dbReference type="InterPro" id="IPR002347">
    <property type="entry name" value="SDR_fam"/>
</dbReference>
<dbReference type="EMBL" id="LWDX02009170">
    <property type="protein sequence ID" value="OEL36442.1"/>
    <property type="molecule type" value="Genomic_DNA"/>
</dbReference>
<organism evidence="4 5">
    <name type="scientific">Dichanthelium oligosanthes</name>
    <dbReference type="NCBI Taxonomy" id="888268"/>
    <lineage>
        <taxon>Eukaryota</taxon>
        <taxon>Viridiplantae</taxon>
        <taxon>Streptophyta</taxon>
        <taxon>Embryophyta</taxon>
        <taxon>Tracheophyta</taxon>
        <taxon>Spermatophyta</taxon>
        <taxon>Magnoliopsida</taxon>
        <taxon>Liliopsida</taxon>
        <taxon>Poales</taxon>
        <taxon>Poaceae</taxon>
        <taxon>PACMAD clade</taxon>
        <taxon>Panicoideae</taxon>
        <taxon>Panicodae</taxon>
        <taxon>Paniceae</taxon>
        <taxon>Dichantheliinae</taxon>
        <taxon>Dichanthelium</taxon>
    </lineage>
</organism>
<evidence type="ECO:0000313" key="4">
    <source>
        <dbReference type="EMBL" id="OEL36442.1"/>
    </source>
</evidence>
<reference evidence="4 5" key="1">
    <citation type="submission" date="2016-09" db="EMBL/GenBank/DDBJ databases">
        <title>The draft genome of Dichanthelium oligosanthes: A C3 panicoid grass species.</title>
        <authorList>
            <person name="Studer A.J."/>
            <person name="Schnable J.C."/>
            <person name="Brutnell T.P."/>
        </authorList>
    </citation>
    <scope>NUCLEOTIDE SEQUENCE [LARGE SCALE GENOMIC DNA]</scope>
    <source>
        <strain evidence="5">cv. Kellogg 1175</strain>
        <tissue evidence="4">Leaf</tissue>
    </source>
</reference>
<dbReference type="Gene3D" id="3.40.50.720">
    <property type="entry name" value="NAD(P)-binding Rossmann-like Domain"/>
    <property type="match status" value="3"/>
</dbReference>
<dbReference type="OrthoDB" id="1933717at2759"/>
<dbReference type="PRINTS" id="PR00081">
    <property type="entry name" value="GDHRDH"/>
</dbReference>
<dbReference type="PANTHER" id="PTHR43490">
    <property type="entry name" value="(+)-NEOMENTHOL DEHYDROGENASE"/>
    <property type="match status" value="1"/>
</dbReference>
<keyword evidence="2" id="KW-0521">NADP</keyword>
<name>A0A1E5WGB4_9POAL</name>
<evidence type="ECO:0000256" key="1">
    <source>
        <dbReference type="ARBA" id="ARBA00006484"/>
    </source>
</evidence>
<dbReference type="PANTHER" id="PTHR43490:SF135">
    <property type="entry name" value="OS02G0640800 PROTEIN"/>
    <property type="match status" value="1"/>
</dbReference>
<dbReference type="Pfam" id="PF00106">
    <property type="entry name" value="adh_short"/>
    <property type="match status" value="3"/>
</dbReference>
<keyword evidence="3" id="KW-0560">Oxidoreductase</keyword>
<dbReference type="PRINTS" id="PR00080">
    <property type="entry name" value="SDRFAMILY"/>
</dbReference>
<keyword evidence="5" id="KW-1185">Reference proteome</keyword>
<dbReference type="AlphaFoldDB" id="A0A1E5WGB4"/>
<dbReference type="Proteomes" id="UP000095767">
    <property type="component" value="Unassembled WGS sequence"/>
</dbReference>
<proteinExistence type="inferred from homology"/>
<protein>
    <submittedName>
        <fullName evidence="4">Salutaridine reductase</fullName>
    </submittedName>
</protein>